<dbReference type="Proteomes" id="UP000273054">
    <property type="component" value="Segment"/>
</dbReference>
<keyword evidence="2" id="KW-1185">Reference proteome</keyword>
<dbReference type="InterPro" id="IPR036770">
    <property type="entry name" value="Ankyrin_rpt-contain_sf"/>
</dbReference>
<reference evidence="1" key="1">
    <citation type="submission" date="2018-03" db="EMBL/GenBank/DDBJ databases">
        <authorList>
            <consortium name="Urmite Genomes"/>
        </authorList>
    </citation>
    <scope>NUCLEOTIDE SEQUENCE [LARGE SCALE GENOMIC DNA]</scope>
    <source>
        <strain evidence="1">IHUMI-27.7</strain>
    </source>
</reference>
<sequence>MEIVYRTIFSYSGGYNFLNQQVCFQFRSLLPKTHGCVYLDQLLKDGQKVDFTPSFGLVKLGAKFTLFSLLEACPELAPLYVCAEAIKNNNIKVLQWAYQKGYKPSEYSYFHIVQHVGMEMVKCFLTNGYSWSVHSYSYMAECGRLDLLEYLEKQGCPLTGDLCAGAAEGGHLEIIKWAMDRGCLLTGNACSGAAGSGHLEVLKWLREHECPWDEWTVLAAAEEGHLEVLKWAIANGCPWKFKKVYLEAGNNHRKNVTKWLRENYKEEYETCWDWS</sequence>
<dbReference type="EMBL" id="LT994651">
    <property type="protein sequence ID" value="SPN79846.1"/>
    <property type="molecule type" value="Genomic_DNA"/>
</dbReference>
<accession>A0A2R8FFZ8</accession>
<evidence type="ECO:0000313" key="2">
    <source>
        <dbReference type="Proteomes" id="UP000273054"/>
    </source>
</evidence>
<dbReference type="PANTHER" id="PTHR46586:SF3">
    <property type="entry name" value="ANKYRIN REPEAT-CONTAINING PROTEIN"/>
    <property type="match status" value="1"/>
</dbReference>
<dbReference type="SUPFAM" id="SSF48403">
    <property type="entry name" value="Ankyrin repeat"/>
    <property type="match status" value="1"/>
</dbReference>
<protein>
    <submittedName>
        <fullName evidence="1">Ankyrin repeat-containing protein</fullName>
    </submittedName>
</protein>
<name>A0A2R8FFZ8_9VIRU</name>
<organism evidence="1">
    <name type="scientific">Brazilian cedratvirus IHUMI</name>
    <dbReference type="NCBI Taxonomy" id="2126980"/>
    <lineage>
        <taxon>Viruses</taxon>
        <taxon>Pithoviruses</taxon>
        <taxon>Orthocedratvirinae</taxon>
        <taxon>Alphacedratvirus</taxon>
        <taxon>Alphacedratvirus brasiliense</taxon>
    </lineage>
</organism>
<dbReference type="InterPro" id="IPR052050">
    <property type="entry name" value="SecEffector_AnkRepeat"/>
</dbReference>
<dbReference type="Gene3D" id="1.25.40.20">
    <property type="entry name" value="Ankyrin repeat-containing domain"/>
    <property type="match status" value="1"/>
</dbReference>
<evidence type="ECO:0000313" key="1">
    <source>
        <dbReference type="EMBL" id="SPN79846.1"/>
    </source>
</evidence>
<dbReference type="PANTHER" id="PTHR46586">
    <property type="entry name" value="ANKYRIN REPEAT-CONTAINING PROTEIN"/>
    <property type="match status" value="1"/>
</dbReference>
<gene>
    <name evidence="1" type="ORF">BRZCDTV_530</name>
</gene>
<proteinExistence type="predicted"/>